<keyword evidence="2" id="KW-1185">Reference proteome</keyword>
<organism evidence="1 2">
    <name type="scientific">Paenibacillus oleatilyticus</name>
    <dbReference type="NCBI Taxonomy" id="2594886"/>
    <lineage>
        <taxon>Bacteria</taxon>
        <taxon>Bacillati</taxon>
        <taxon>Bacillota</taxon>
        <taxon>Bacilli</taxon>
        <taxon>Bacillales</taxon>
        <taxon>Paenibacillaceae</taxon>
        <taxon>Paenibacillus</taxon>
    </lineage>
</organism>
<dbReference type="EMBL" id="JBHDLN010000012">
    <property type="protein sequence ID" value="MFB0844934.1"/>
    <property type="molecule type" value="Genomic_DNA"/>
</dbReference>
<dbReference type="RefSeq" id="WP_373955116.1">
    <property type="nucleotide sequence ID" value="NZ_JBHDLN010000012.1"/>
</dbReference>
<accession>A0ABV4V6G5</accession>
<dbReference type="PANTHER" id="PTHR43460:SF1">
    <property type="entry name" value="METHYLTRANSFERASE TYPE 11 DOMAIN-CONTAINING PROTEIN"/>
    <property type="match status" value="1"/>
</dbReference>
<dbReference type="InterPro" id="IPR052939">
    <property type="entry name" value="23S_rRNA_MeTrnsfrase_RlmA"/>
</dbReference>
<dbReference type="Proteomes" id="UP001575622">
    <property type="component" value="Unassembled WGS sequence"/>
</dbReference>
<dbReference type="PANTHER" id="PTHR43460">
    <property type="entry name" value="METHYLTRANSFERASE"/>
    <property type="match status" value="1"/>
</dbReference>
<proteinExistence type="predicted"/>
<gene>
    <name evidence="1" type="ORF">ACEU3E_22360</name>
</gene>
<name>A0ABV4V6G5_9BACL</name>
<comment type="caution">
    <text evidence="1">The sequence shown here is derived from an EMBL/GenBank/DDBJ whole genome shotgun (WGS) entry which is preliminary data.</text>
</comment>
<reference evidence="1 2" key="1">
    <citation type="submission" date="2024-09" db="EMBL/GenBank/DDBJ databases">
        <authorList>
            <person name="Makale K.P.P."/>
            <person name="Makhzoum A."/>
            <person name="Rantong G."/>
            <person name="Rahube T.O."/>
        </authorList>
    </citation>
    <scope>NUCLEOTIDE SEQUENCE [LARGE SCALE GENOMIC DNA]</scope>
    <source>
        <strain evidence="1 2">KM_D13</strain>
    </source>
</reference>
<sequence length="100" mass="11788">MIQPAPTEFEYYLNETDQPFAGWDFSRLTDTGRMREFPLRWNYYVHVRERLSAVRSQLDMGTGGGEFRRANKDKILRYRSHHLLFASDPVANSGFLRTEV</sequence>
<protein>
    <submittedName>
        <fullName evidence="1">Uncharacterized protein</fullName>
    </submittedName>
</protein>
<evidence type="ECO:0000313" key="2">
    <source>
        <dbReference type="Proteomes" id="UP001575622"/>
    </source>
</evidence>
<evidence type="ECO:0000313" key="1">
    <source>
        <dbReference type="EMBL" id="MFB0844934.1"/>
    </source>
</evidence>